<evidence type="ECO:0000313" key="2">
    <source>
        <dbReference type="WBParaSite" id="BXY_0488900.1"/>
    </source>
</evidence>
<proteinExistence type="predicted"/>
<dbReference type="Proteomes" id="UP000095284">
    <property type="component" value="Unplaced"/>
</dbReference>
<dbReference type="SUPFAM" id="SSF48371">
    <property type="entry name" value="ARM repeat"/>
    <property type="match status" value="1"/>
</dbReference>
<accession>A0A1I7RVX6</accession>
<name>A0A1I7RVX6_BURXY</name>
<dbReference type="InterPro" id="IPR011989">
    <property type="entry name" value="ARM-like"/>
</dbReference>
<dbReference type="WBParaSite" id="BXY_0488900.1">
    <property type="protein sequence ID" value="BXY_0488900.1"/>
    <property type="gene ID" value="BXY_0488900"/>
</dbReference>
<protein>
    <submittedName>
        <fullName evidence="2">Nuclear pore complex protein</fullName>
    </submittedName>
</protein>
<dbReference type="Gene3D" id="1.25.10.10">
    <property type="entry name" value="Leucine-rich Repeat Variant"/>
    <property type="match status" value="1"/>
</dbReference>
<reference evidence="2" key="1">
    <citation type="submission" date="2016-11" db="UniProtKB">
        <authorList>
            <consortium name="WormBaseParasite"/>
        </authorList>
    </citation>
    <scope>IDENTIFICATION</scope>
</reference>
<evidence type="ECO:0000313" key="1">
    <source>
        <dbReference type="Proteomes" id="UP000095284"/>
    </source>
</evidence>
<sequence length="723" mass="82286">MKPFRSICYSVRDLNQQNGCQFDPTYVAMDFPSDLDSELMTDAELAAQLQRQFDDEEMLTSRLNSSFNFLSTSLHGDAGSSKATEQDEEMARKLQRKFYIDMKRQGYSDMDLASMLDTMGEDTQLEAALRESVGASAPTCIEKYLVTLYNNSKYGVNDCVGKPGLEEIMEFREVVLNSLCYMSQQRIIDPTDTAEYIATNFIFTAKNWNDLEAGYFILKPLVPNISPWVHLHVLSPTDSWIDRLYQTVFNVNSFENELLMITLIRFMNISKRFVFMKDQECSKFASWYLSIPPLERYIPEITSALAQLTASAVNRLFPYFEQLYEYIRLIELSTNEGKLIEENVQHILKACTSVINDQGAGCITTHLEMLLKRPLDAIESILTQTAEFDSVSPSESWRTMAKNPITWLHRINAIVYSLGPWTFQRAYNHAATRDEDTTVPWAPLFTEVAARICLLISECNDNSEIIEETLTSLCLMVYKVGKPGESLIASAVENLQEGYQRNNSLEFLGIIRAAVFKLTAHNEADVPLSGFVDRVLGHVYASTPSPFQTPSSLPYFKYTFSMVDKYCSYRIASLVAMNSFDSTCELALECLDNPEAGLFSDAHVFFMAVLAYLSPHLYLREQKTISKIIEMLDKYGQRLGMICCKNALTESSLETTTSATAMLESMKRFNEQRVAQWVSEYLAENHHHVTPEQRTRFVEEFVNCSNHEGLFELATNFAKNFGL</sequence>
<dbReference type="AlphaFoldDB" id="A0A1I7RVX6"/>
<organism evidence="1 2">
    <name type="scientific">Bursaphelenchus xylophilus</name>
    <name type="common">Pinewood nematode worm</name>
    <name type="synonym">Aphelenchoides xylophilus</name>
    <dbReference type="NCBI Taxonomy" id="6326"/>
    <lineage>
        <taxon>Eukaryota</taxon>
        <taxon>Metazoa</taxon>
        <taxon>Ecdysozoa</taxon>
        <taxon>Nematoda</taxon>
        <taxon>Chromadorea</taxon>
        <taxon>Rhabditida</taxon>
        <taxon>Tylenchina</taxon>
        <taxon>Tylenchomorpha</taxon>
        <taxon>Aphelenchoidea</taxon>
        <taxon>Aphelenchoididae</taxon>
        <taxon>Bursaphelenchus</taxon>
    </lineage>
</organism>
<dbReference type="InterPro" id="IPR016024">
    <property type="entry name" value="ARM-type_fold"/>
</dbReference>